<proteinExistence type="predicted"/>
<reference evidence="1" key="1">
    <citation type="submission" date="2014-11" db="EMBL/GenBank/DDBJ databases">
        <authorList>
            <person name="Amaro Gonzalez C."/>
        </authorList>
    </citation>
    <scope>NUCLEOTIDE SEQUENCE</scope>
</reference>
<reference evidence="1" key="2">
    <citation type="journal article" date="2015" name="Fish Shellfish Immunol.">
        <title>Early steps in the European eel (Anguilla anguilla)-Vibrio vulnificus interaction in the gills: Role of the RtxA13 toxin.</title>
        <authorList>
            <person name="Callol A."/>
            <person name="Pajuelo D."/>
            <person name="Ebbesson L."/>
            <person name="Teles M."/>
            <person name="MacKenzie S."/>
            <person name="Amaro C."/>
        </authorList>
    </citation>
    <scope>NUCLEOTIDE SEQUENCE</scope>
</reference>
<sequence length="43" mass="4862">MRPKLKKHTSNVRFTHFVLVPDGGHFGKDTAAAFQRSLKPDPK</sequence>
<evidence type="ECO:0000313" key="1">
    <source>
        <dbReference type="EMBL" id="JAH71812.1"/>
    </source>
</evidence>
<organism evidence="1">
    <name type="scientific">Anguilla anguilla</name>
    <name type="common">European freshwater eel</name>
    <name type="synonym">Muraena anguilla</name>
    <dbReference type="NCBI Taxonomy" id="7936"/>
    <lineage>
        <taxon>Eukaryota</taxon>
        <taxon>Metazoa</taxon>
        <taxon>Chordata</taxon>
        <taxon>Craniata</taxon>
        <taxon>Vertebrata</taxon>
        <taxon>Euteleostomi</taxon>
        <taxon>Actinopterygii</taxon>
        <taxon>Neopterygii</taxon>
        <taxon>Teleostei</taxon>
        <taxon>Anguilliformes</taxon>
        <taxon>Anguillidae</taxon>
        <taxon>Anguilla</taxon>
    </lineage>
</organism>
<protein>
    <submittedName>
        <fullName evidence="1">Uncharacterized protein</fullName>
    </submittedName>
</protein>
<name>A0A0E9V1A0_ANGAN</name>
<dbReference type="EMBL" id="GBXM01036765">
    <property type="protein sequence ID" value="JAH71812.1"/>
    <property type="molecule type" value="Transcribed_RNA"/>
</dbReference>
<accession>A0A0E9V1A0</accession>
<dbReference type="AlphaFoldDB" id="A0A0E9V1A0"/>